<comment type="caution">
    <text evidence="4">The sequence shown here is derived from an EMBL/GenBank/DDBJ whole genome shotgun (WGS) entry which is preliminary data.</text>
</comment>
<gene>
    <name evidence="4" type="primary">SEMA3E_0</name>
    <name evidence="4" type="ORF">EYF80_056150</name>
</gene>
<proteinExistence type="predicted"/>
<evidence type="ECO:0000256" key="2">
    <source>
        <dbReference type="PROSITE-ProRule" id="PRU00352"/>
    </source>
</evidence>
<dbReference type="GO" id="GO:0007411">
    <property type="term" value="P:axon guidance"/>
    <property type="evidence" value="ECO:0007669"/>
    <property type="project" value="TreeGrafter"/>
</dbReference>
<reference evidence="4 5" key="1">
    <citation type="submission" date="2019-03" db="EMBL/GenBank/DDBJ databases">
        <title>First draft genome of Liparis tanakae, snailfish: a comprehensive survey of snailfish specific genes.</title>
        <authorList>
            <person name="Kim W."/>
            <person name="Song I."/>
            <person name="Jeong J.-H."/>
            <person name="Kim D."/>
            <person name="Kim S."/>
            <person name="Ryu S."/>
            <person name="Song J.Y."/>
            <person name="Lee S.K."/>
        </authorList>
    </citation>
    <scope>NUCLEOTIDE SEQUENCE [LARGE SCALE GENOMIC DNA]</scope>
    <source>
        <tissue evidence="4">Muscle</tissue>
    </source>
</reference>
<dbReference type="GO" id="GO:0030335">
    <property type="term" value="P:positive regulation of cell migration"/>
    <property type="evidence" value="ECO:0007669"/>
    <property type="project" value="TreeGrafter"/>
</dbReference>
<dbReference type="GO" id="GO:0001755">
    <property type="term" value="P:neural crest cell migration"/>
    <property type="evidence" value="ECO:0007669"/>
    <property type="project" value="TreeGrafter"/>
</dbReference>
<dbReference type="PROSITE" id="PS51004">
    <property type="entry name" value="SEMA"/>
    <property type="match status" value="1"/>
</dbReference>
<feature type="domain" description="Sema" evidence="3">
    <location>
        <begin position="1"/>
        <end position="160"/>
    </location>
</feature>
<name>A0A4Z2EXJ1_9TELE</name>
<dbReference type="InterPro" id="IPR036352">
    <property type="entry name" value="Semap_dom_sf"/>
</dbReference>
<dbReference type="GO" id="GO:0071526">
    <property type="term" value="P:semaphorin-plexin signaling pathway"/>
    <property type="evidence" value="ECO:0007669"/>
    <property type="project" value="TreeGrafter"/>
</dbReference>
<sequence length="160" mass="17940">MLLDEGHGRIYVGAKNTLFSLSLDQVNTQHREIQWASTEPQIEECLMKGREKSECANYIKVLQQYNQTHLLVCGTGAFNPTCVLVRVGHTAQVSPKDRVNNQVFKFLLLLILMDMLQFNVCVSCLNGVVHCVCILASIQHRLHSSLQVCSSTATTIHPRC</sequence>
<comment type="caution">
    <text evidence="2">Lacks conserved residue(s) required for the propagation of feature annotation.</text>
</comment>
<dbReference type="PANTHER" id="PTHR11036:SF22">
    <property type="entry name" value="SEMAPHORIN-3E"/>
    <property type="match status" value="1"/>
</dbReference>
<dbReference type="InterPro" id="IPR001627">
    <property type="entry name" value="Semap_dom"/>
</dbReference>
<protein>
    <submittedName>
        <fullName evidence="4">Semaphorin-3E</fullName>
    </submittedName>
</protein>
<dbReference type="Proteomes" id="UP000314294">
    <property type="component" value="Unassembled WGS sequence"/>
</dbReference>
<dbReference type="AlphaFoldDB" id="A0A4Z2EXJ1"/>
<dbReference type="InterPro" id="IPR015943">
    <property type="entry name" value="WD40/YVTN_repeat-like_dom_sf"/>
</dbReference>
<dbReference type="GO" id="GO:0005615">
    <property type="term" value="C:extracellular space"/>
    <property type="evidence" value="ECO:0007669"/>
    <property type="project" value="TreeGrafter"/>
</dbReference>
<organism evidence="4 5">
    <name type="scientific">Liparis tanakae</name>
    <name type="common">Tanaka's snailfish</name>
    <dbReference type="NCBI Taxonomy" id="230148"/>
    <lineage>
        <taxon>Eukaryota</taxon>
        <taxon>Metazoa</taxon>
        <taxon>Chordata</taxon>
        <taxon>Craniata</taxon>
        <taxon>Vertebrata</taxon>
        <taxon>Euteleostomi</taxon>
        <taxon>Actinopterygii</taxon>
        <taxon>Neopterygii</taxon>
        <taxon>Teleostei</taxon>
        <taxon>Neoteleostei</taxon>
        <taxon>Acanthomorphata</taxon>
        <taxon>Eupercaria</taxon>
        <taxon>Perciformes</taxon>
        <taxon>Cottioidei</taxon>
        <taxon>Cottales</taxon>
        <taxon>Liparidae</taxon>
        <taxon>Liparis</taxon>
    </lineage>
</organism>
<dbReference type="GO" id="GO:0005886">
    <property type="term" value="C:plasma membrane"/>
    <property type="evidence" value="ECO:0007669"/>
    <property type="project" value="TreeGrafter"/>
</dbReference>
<accession>A0A4Z2EXJ1</accession>
<evidence type="ECO:0000313" key="5">
    <source>
        <dbReference type="Proteomes" id="UP000314294"/>
    </source>
</evidence>
<dbReference type="GO" id="GO:0045499">
    <property type="term" value="F:chemorepellent activity"/>
    <property type="evidence" value="ECO:0007669"/>
    <property type="project" value="TreeGrafter"/>
</dbReference>
<dbReference type="GO" id="GO:0030215">
    <property type="term" value="F:semaphorin receptor binding"/>
    <property type="evidence" value="ECO:0007669"/>
    <property type="project" value="InterPro"/>
</dbReference>
<dbReference type="EMBL" id="SRLO01002162">
    <property type="protein sequence ID" value="TNN33686.1"/>
    <property type="molecule type" value="Genomic_DNA"/>
</dbReference>
<evidence type="ECO:0000256" key="1">
    <source>
        <dbReference type="ARBA" id="ARBA00023180"/>
    </source>
</evidence>
<evidence type="ECO:0000313" key="4">
    <source>
        <dbReference type="EMBL" id="TNN33686.1"/>
    </source>
</evidence>
<dbReference type="OrthoDB" id="9988752at2759"/>
<dbReference type="Gene3D" id="2.130.10.10">
    <property type="entry name" value="YVTN repeat-like/Quinoprotein amine dehydrogenase"/>
    <property type="match status" value="1"/>
</dbReference>
<dbReference type="SUPFAM" id="SSF101912">
    <property type="entry name" value="Sema domain"/>
    <property type="match status" value="1"/>
</dbReference>
<evidence type="ECO:0000259" key="3">
    <source>
        <dbReference type="PROSITE" id="PS51004"/>
    </source>
</evidence>
<dbReference type="InterPro" id="IPR027231">
    <property type="entry name" value="Semaphorin"/>
</dbReference>
<keyword evidence="1" id="KW-0325">Glycoprotein</keyword>
<keyword evidence="5" id="KW-1185">Reference proteome</keyword>
<dbReference type="PANTHER" id="PTHR11036">
    <property type="entry name" value="SEMAPHORIN"/>
    <property type="match status" value="1"/>
</dbReference>